<comment type="similarity">
    <text evidence="1">Belongs to the indoleamine 2,3-dioxygenase family.</text>
</comment>
<sequence length="460" mass="49834">MSPCEVPPTQPAVPVTGGFQQLLNDFSVTQNGFLPECLPLSRLPDPYYEPWEALMPHLSALIDNGTIREKVDQLPVLSTSRLLTEPEQRRAYVVLCFLANGYIWGGRTASEVLPPPLTNPLLSVSSHLGLPPIATYAAFNLWNFTTSSTSASFRDLDAVHSQHTFTGTLDESWFYSVSIAIEASGAPLIPSLLCALEAASRGDFPPATHALDSFVASVQHLSTFLDRMDENCDPDVFYHQIRPFLAGSKNMEAAGLTRGVFYDEGDGKGEWRALRGGSNGQSSLIQFFDVVLGVEHSSGGETTDGKGGAVSFHEEVRGYMPRSHRVFLEHVGRVFPGGMRGVLSHTHKQGSERGVTSKEESECVAAFQRATEALAAFRGRHLQMVTRYIIIPARQAAARAEKEKGKGGVVNLATAPSAMRVTGDEGVARVELTGTGGTALLPFLKESRDETVRAGQICRS</sequence>
<dbReference type="PROSITE" id="PS00876">
    <property type="entry name" value="IDO_1"/>
    <property type="match status" value="1"/>
</dbReference>
<proteinExistence type="inferred from homology"/>
<dbReference type="GO" id="GO:0033754">
    <property type="term" value="F:indoleamine 2,3-dioxygenase activity"/>
    <property type="evidence" value="ECO:0007669"/>
    <property type="project" value="TreeGrafter"/>
</dbReference>
<dbReference type="GO" id="GO:0034354">
    <property type="term" value="P:'de novo' NAD+ biosynthetic process from L-tryptophan"/>
    <property type="evidence" value="ECO:0007669"/>
    <property type="project" value="TreeGrafter"/>
</dbReference>
<dbReference type="GO" id="GO:0019441">
    <property type="term" value="P:L-tryptophan catabolic process to kynurenine"/>
    <property type="evidence" value="ECO:0007669"/>
    <property type="project" value="InterPro"/>
</dbReference>
<organism evidence="5 6">
    <name type="scientific">Cercophora newfieldiana</name>
    <dbReference type="NCBI Taxonomy" id="92897"/>
    <lineage>
        <taxon>Eukaryota</taxon>
        <taxon>Fungi</taxon>
        <taxon>Dikarya</taxon>
        <taxon>Ascomycota</taxon>
        <taxon>Pezizomycotina</taxon>
        <taxon>Sordariomycetes</taxon>
        <taxon>Sordariomycetidae</taxon>
        <taxon>Sordariales</taxon>
        <taxon>Lasiosphaeriaceae</taxon>
        <taxon>Cercophora</taxon>
    </lineage>
</organism>
<dbReference type="AlphaFoldDB" id="A0AA40CS35"/>
<keyword evidence="6" id="KW-1185">Reference proteome</keyword>
<dbReference type="PANTHER" id="PTHR28657">
    <property type="entry name" value="INDOLEAMINE 2,3-DIOXYGENASE"/>
    <property type="match status" value="1"/>
</dbReference>
<keyword evidence="2 4" id="KW-0479">Metal-binding</keyword>
<comment type="caution">
    <text evidence="5">The sequence shown here is derived from an EMBL/GenBank/DDBJ whole genome shotgun (WGS) entry which is preliminary data.</text>
</comment>
<evidence type="ECO:0000313" key="6">
    <source>
        <dbReference type="Proteomes" id="UP001174936"/>
    </source>
</evidence>
<dbReference type="PANTHER" id="PTHR28657:SF10">
    <property type="entry name" value="INDOLEAMINE 2,3-DIOXYGENASE"/>
    <property type="match status" value="1"/>
</dbReference>
<dbReference type="GO" id="GO:0005737">
    <property type="term" value="C:cytoplasm"/>
    <property type="evidence" value="ECO:0007669"/>
    <property type="project" value="TreeGrafter"/>
</dbReference>
<dbReference type="GO" id="GO:0020037">
    <property type="term" value="F:heme binding"/>
    <property type="evidence" value="ECO:0007669"/>
    <property type="project" value="InterPro"/>
</dbReference>
<reference evidence="5" key="1">
    <citation type="submission" date="2023-06" db="EMBL/GenBank/DDBJ databases">
        <title>Genome-scale phylogeny and comparative genomics of the fungal order Sordariales.</title>
        <authorList>
            <consortium name="Lawrence Berkeley National Laboratory"/>
            <person name="Hensen N."/>
            <person name="Bonometti L."/>
            <person name="Westerberg I."/>
            <person name="Brannstrom I.O."/>
            <person name="Guillou S."/>
            <person name="Cros-Aarteil S."/>
            <person name="Calhoun S."/>
            <person name="Haridas S."/>
            <person name="Kuo A."/>
            <person name="Mondo S."/>
            <person name="Pangilinan J."/>
            <person name="Riley R."/>
            <person name="Labutti K."/>
            <person name="Andreopoulos B."/>
            <person name="Lipzen A."/>
            <person name="Chen C."/>
            <person name="Yanf M."/>
            <person name="Daum C."/>
            <person name="Ng V."/>
            <person name="Clum A."/>
            <person name="Steindorff A."/>
            <person name="Ohm R."/>
            <person name="Martin F."/>
            <person name="Silar P."/>
            <person name="Natvig D."/>
            <person name="Lalanne C."/>
            <person name="Gautier V."/>
            <person name="Ament-Velasquez S.L."/>
            <person name="Kruys A."/>
            <person name="Hutchinson M.I."/>
            <person name="Powell A.J."/>
            <person name="Barry K."/>
            <person name="Miller A.N."/>
            <person name="Grigoriev I.V."/>
            <person name="Debuchy R."/>
            <person name="Gladieux P."/>
            <person name="Thoren M.H."/>
            <person name="Johannesson H."/>
        </authorList>
    </citation>
    <scope>NUCLEOTIDE SEQUENCE</scope>
    <source>
        <strain evidence="5">SMH2532-1</strain>
    </source>
</reference>
<gene>
    <name evidence="5" type="ORF">B0T16DRAFT_376183</name>
</gene>
<keyword evidence="3 4" id="KW-0408">Iron</keyword>
<protein>
    <submittedName>
        <fullName evidence="5">Indoleamine 2,3-dioxygenase</fullName>
    </submittedName>
</protein>
<dbReference type="EMBL" id="JAULSV010000004">
    <property type="protein sequence ID" value="KAK0647104.1"/>
    <property type="molecule type" value="Genomic_DNA"/>
</dbReference>
<evidence type="ECO:0000256" key="2">
    <source>
        <dbReference type="ARBA" id="ARBA00022723"/>
    </source>
</evidence>
<evidence type="ECO:0000256" key="1">
    <source>
        <dbReference type="ARBA" id="ARBA00007119"/>
    </source>
</evidence>
<name>A0AA40CS35_9PEZI</name>
<feature type="binding site" description="proximal binding residue" evidence="4">
    <location>
        <position position="381"/>
    </location>
    <ligand>
        <name>heme b</name>
        <dbReference type="ChEBI" id="CHEBI:60344"/>
    </ligand>
    <ligandPart>
        <name>Fe</name>
        <dbReference type="ChEBI" id="CHEBI:18248"/>
    </ligandPart>
</feature>
<keyword evidence="4" id="KW-0349">Heme</keyword>
<dbReference type="Gene3D" id="1.20.58.480">
    <property type="match status" value="1"/>
</dbReference>
<dbReference type="InterPro" id="IPR000898">
    <property type="entry name" value="Indolamine_dOase"/>
</dbReference>
<dbReference type="InterPro" id="IPR037217">
    <property type="entry name" value="Trp/Indoleamine_2_3_dOase-like"/>
</dbReference>
<dbReference type="Proteomes" id="UP001174936">
    <property type="component" value="Unassembled WGS sequence"/>
</dbReference>
<dbReference type="SUPFAM" id="SSF140959">
    <property type="entry name" value="Indolic compounds 2,3-dioxygenase-like"/>
    <property type="match status" value="1"/>
</dbReference>
<evidence type="ECO:0000256" key="3">
    <source>
        <dbReference type="ARBA" id="ARBA00023004"/>
    </source>
</evidence>
<accession>A0AA40CS35</accession>
<evidence type="ECO:0000256" key="4">
    <source>
        <dbReference type="PIRSR" id="PIRSR600898-1"/>
    </source>
</evidence>
<evidence type="ECO:0000313" key="5">
    <source>
        <dbReference type="EMBL" id="KAK0647104.1"/>
    </source>
</evidence>
<dbReference type="GO" id="GO:0046872">
    <property type="term" value="F:metal ion binding"/>
    <property type="evidence" value="ECO:0007669"/>
    <property type="project" value="UniProtKB-KW"/>
</dbReference>
<dbReference type="Pfam" id="PF01231">
    <property type="entry name" value="IDO"/>
    <property type="match status" value="1"/>
</dbReference>